<evidence type="ECO:0000313" key="6">
    <source>
        <dbReference type="EMBL" id="EEU12188.1"/>
    </source>
</evidence>
<dbReference type="CDD" id="cd05008">
    <property type="entry name" value="SIS_GlmS_GlmD_1"/>
    <property type="match status" value="1"/>
</dbReference>
<comment type="caution">
    <text evidence="6">The sequence shown here is derived from an EMBL/GenBank/DDBJ whole genome shotgun (WGS) entry which is preliminary data.</text>
</comment>
<evidence type="ECO:0000313" key="7">
    <source>
        <dbReference type="Proteomes" id="UP000003821"/>
    </source>
</evidence>
<dbReference type="AlphaFoldDB" id="C7HVP8"/>
<keyword evidence="7" id="KW-1185">Reference proteome</keyword>
<dbReference type="SUPFAM" id="SSF53697">
    <property type="entry name" value="SIS domain"/>
    <property type="match status" value="1"/>
</dbReference>
<dbReference type="GO" id="GO:0009401">
    <property type="term" value="P:phosphoenolpyruvate-dependent sugar phosphotransferase system"/>
    <property type="evidence" value="ECO:0007669"/>
    <property type="project" value="TreeGrafter"/>
</dbReference>
<dbReference type="HOGENOM" id="CLU_012520_0_0_9"/>
<evidence type="ECO:0000256" key="1">
    <source>
        <dbReference type="ARBA" id="ARBA00007748"/>
    </source>
</evidence>
<name>C7HVP8_9FIRM</name>
<dbReference type="InterPro" id="IPR035466">
    <property type="entry name" value="GlmS/AgaS_SIS"/>
</dbReference>
<feature type="domain" description="SIS" evidence="5">
    <location>
        <begin position="217"/>
        <end position="362"/>
    </location>
</feature>
<dbReference type="GO" id="GO:0016853">
    <property type="term" value="F:isomerase activity"/>
    <property type="evidence" value="ECO:0007669"/>
    <property type="project" value="UniProtKB-KW"/>
</dbReference>
<keyword evidence="6" id="KW-0413">Isomerase</keyword>
<dbReference type="InterPro" id="IPR050303">
    <property type="entry name" value="GatZ_KbaZ_carbometab"/>
</dbReference>
<evidence type="ECO:0000256" key="3">
    <source>
        <dbReference type="ARBA" id="ARBA00022801"/>
    </source>
</evidence>
<dbReference type="GO" id="GO:1901135">
    <property type="term" value="P:carbohydrate derivative metabolic process"/>
    <property type="evidence" value="ECO:0007669"/>
    <property type="project" value="InterPro"/>
</dbReference>
<dbReference type="InterPro" id="IPR001347">
    <property type="entry name" value="SIS_dom"/>
</dbReference>
<accession>C7HVP8</accession>
<dbReference type="Proteomes" id="UP000003821">
    <property type="component" value="Unassembled WGS sequence"/>
</dbReference>
<dbReference type="GO" id="GO:0016787">
    <property type="term" value="F:hydrolase activity"/>
    <property type="evidence" value="ECO:0007669"/>
    <property type="project" value="UniProtKB-KW"/>
</dbReference>
<comment type="catalytic activity">
    <reaction evidence="4">
        <text>D-galactosamine 6-phosphate + H2O = D-tagatopyranose 1-phosphate + NH4(+)</text>
        <dbReference type="Rhea" id="RHEA:47680"/>
        <dbReference type="ChEBI" id="CHEBI:15377"/>
        <dbReference type="ChEBI" id="CHEBI:28938"/>
        <dbReference type="ChEBI" id="CHEBI:71674"/>
        <dbReference type="ChEBI" id="CHEBI:138150"/>
    </reaction>
</comment>
<evidence type="ECO:0000256" key="2">
    <source>
        <dbReference type="ARBA" id="ARBA00022737"/>
    </source>
</evidence>
<protein>
    <submittedName>
        <fullName evidence="6">Sugar isomerase, AgaS family</fullName>
    </submittedName>
</protein>
<dbReference type="GO" id="GO:0005886">
    <property type="term" value="C:plasma membrane"/>
    <property type="evidence" value="ECO:0007669"/>
    <property type="project" value="TreeGrafter"/>
</dbReference>
<sequence>MKEGVMLLDESKLEEKDFKYTYTEILNQADTWLEVYNLYEKRKNDIENFLKKVGKDCKVIFTGAGTSEYVGNIALDYLKTHGEFEFESVATTDLVSAPYLHFEKDQKTLLVSFARSGNSPESLAAVKLGKQIVDDFYNLPITCAKEGKLAQALKDDENSYVFLEPEITNDKGFAMTNSFSSMLLATLLIFDTKTKNKKEIVDKISKLGKEIYNNLEEIENLVNFDFNRVVYLGSGPLGKLTKEARLKILELTAGEVATIWESSMGFRHGPKSFVDENTLVISFVSSNPYTRLYDLDILDEIANDKIAKKIIGISNSKLDRDYELIFEEDGLDDVYLCPAYIIIGQIIALVTSLRVGNTPDNPSRTHTVNRVVKGVTIHDYKN</sequence>
<dbReference type="PANTHER" id="PTHR32502:SF3">
    <property type="entry name" value="D-GALACTOSAMINE-6-PHOSPHATE DEAMINASE AGAS-RELATED"/>
    <property type="match status" value="1"/>
</dbReference>
<dbReference type="eggNOG" id="COG2222">
    <property type="taxonomic scope" value="Bacteria"/>
</dbReference>
<reference evidence="6 7" key="1">
    <citation type="submission" date="2009-08" db="EMBL/GenBank/DDBJ databases">
        <authorList>
            <person name="Muzny D."/>
            <person name="Qin X."/>
            <person name="Deng J."/>
            <person name="Jiang H."/>
            <person name="Liu Y."/>
            <person name="Qu J."/>
            <person name="Song X.-Z."/>
            <person name="Zhang L."/>
            <person name="Thornton R."/>
            <person name="Coyle M."/>
            <person name="Francisco L."/>
            <person name="Jackson L."/>
            <person name="Javaid M."/>
            <person name="Korchina V."/>
            <person name="Kovar C."/>
            <person name="Mata R."/>
            <person name="Mathew T."/>
            <person name="Ngo R."/>
            <person name="Nguyen L."/>
            <person name="Nguyen N."/>
            <person name="Okwuonu G."/>
            <person name="Ongeri F."/>
            <person name="Pham C."/>
            <person name="Simmons D."/>
            <person name="Wilczek-Boney K."/>
            <person name="Hale W."/>
            <person name="Jakkamsetti A."/>
            <person name="Pham P."/>
            <person name="Ruth R."/>
            <person name="San Lucas F."/>
            <person name="Warren J."/>
            <person name="Zhang J."/>
            <person name="Zhao Z."/>
            <person name="Zhou C."/>
            <person name="Zhu D."/>
            <person name="Lee S."/>
            <person name="Bess C."/>
            <person name="Blankenburg K."/>
            <person name="Forbes L."/>
            <person name="Fu Q."/>
            <person name="Gubbala S."/>
            <person name="Hirani K."/>
            <person name="Jayaseelan J.C."/>
            <person name="Lara F."/>
            <person name="Munidasa M."/>
            <person name="Palculict T."/>
            <person name="Patil S."/>
            <person name="Pu L.-L."/>
            <person name="Saada N."/>
            <person name="Tang L."/>
            <person name="Weissenberger G."/>
            <person name="Zhu Y."/>
            <person name="Hemphill L."/>
            <person name="Shang Y."/>
            <person name="Youmans B."/>
            <person name="Ayvaz T."/>
            <person name="Ross M."/>
            <person name="Santibanez J."/>
            <person name="Aqrawi P."/>
            <person name="Gross S."/>
            <person name="Joshi V."/>
            <person name="Fowler G."/>
            <person name="Nazareth L."/>
            <person name="Reid J."/>
            <person name="Worley K."/>
            <person name="Petrosino J."/>
            <person name="Highlander S."/>
            <person name="Gibbs R."/>
            <person name="Gibbs R."/>
        </authorList>
    </citation>
    <scope>NUCLEOTIDE SEQUENCE [LARGE SCALE GENOMIC DNA]</scope>
    <source>
        <strain evidence="6 7">ATCC 51170</strain>
    </source>
</reference>
<dbReference type="InterPro" id="IPR046348">
    <property type="entry name" value="SIS_dom_sf"/>
</dbReference>
<gene>
    <name evidence="6" type="primary">agaS</name>
    <name evidence="6" type="ORF">HMPREF0078_1484</name>
</gene>
<keyword evidence="2" id="KW-0677">Repeat</keyword>
<dbReference type="Gene3D" id="3.40.50.10490">
    <property type="entry name" value="Glucose-6-phosphate isomerase like protein, domain 1"/>
    <property type="match status" value="2"/>
</dbReference>
<evidence type="ECO:0000256" key="4">
    <source>
        <dbReference type="ARBA" id="ARBA00029292"/>
    </source>
</evidence>
<organism evidence="6 7">
    <name type="scientific">Anaerococcus vaginalis ATCC 51170</name>
    <dbReference type="NCBI Taxonomy" id="655811"/>
    <lineage>
        <taxon>Bacteria</taxon>
        <taxon>Bacillati</taxon>
        <taxon>Bacillota</taxon>
        <taxon>Tissierellia</taxon>
        <taxon>Tissierellales</taxon>
        <taxon>Peptoniphilaceae</taxon>
        <taxon>Anaerococcus</taxon>
    </lineage>
</organism>
<keyword evidence="3" id="KW-0378">Hydrolase</keyword>
<dbReference type="GO" id="GO:0097367">
    <property type="term" value="F:carbohydrate derivative binding"/>
    <property type="evidence" value="ECO:0007669"/>
    <property type="project" value="InterPro"/>
</dbReference>
<evidence type="ECO:0000259" key="5">
    <source>
        <dbReference type="PROSITE" id="PS51464"/>
    </source>
</evidence>
<dbReference type="PROSITE" id="PS51464">
    <property type="entry name" value="SIS"/>
    <property type="match status" value="2"/>
</dbReference>
<dbReference type="Pfam" id="PF01380">
    <property type="entry name" value="SIS"/>
    <property type="match status" value="1"/>
</dbReference>
<dbReference type="PANTHER" id="PTHR32502">
    <property type="entry name" value="N-ACETYLGALACTOSAMINE PERMEASE II COMPONENT-RELATED"/>
    <property type="match status" value="1"/>
</dbReference>
<dbReference type="InterPro" id="IPR035464">
    <property type="entry name" value="SIS_AgaS"/>
</dbReference>
<feature type="domain" description="SIS" evidence="5">
    <location>
        <begin position="46"/>
        <end position="200"/>
    </location>
</feature>
<comment type="similarity">
    <text evidence="1">Belongs to the SIS family. AgaS subfamily.</text>
</comment>
<dbReference type="EMBL" id="ACXU01000021">
    <property type="protein sequence ID" value="EEU12188.1"/>
    <property type="molecule type" value="Genomic_DNA"/>
</dbReference>
<proteinExistence type="inferred from homology"/>
<dbReference type="CDD" id="cd05010">
    <property type="entry name" value="SIS_AgaS_like"/>
    <property type="match status" value="1"/>
</dbReference>